<feature type="compositionally biased region" description="Polar residues" evidence="1">
    <location>
        <begin position="121"/>
        <end position="143"/>
    </location>
</feature>
<dbReference type="GO" id="GO:0042834">
    <property type="term" value="F:peptidoglycan binding"/>
    <property type="evidence" value="ECO:0007669"/>
    <property type="project" value="InterPro"/>
</dbReference>
<dbReference type="Pfam" id="PF05036">
    <property type="entry name" value="SPOR"/>
    <property type="match status" value="1"/>
</dbReference>
<dbReference type="STRING" id="282199.GCA_001049735_01936"/>
<name>A0A0U1NMC5_9RHOB</name>
<protein>
    <submittedName>
        <fullName evidence="4">Sporulation related domain protein</fullName>
    </submittedName>
</protein>
<dbReference type="RefSeq" id="WP_048599304.1">
    <property type="nucleotide sequence ID" value="NZ_CBFHGK010000016.1"/>
</dbReference>
<feature type="compositionally biased region" description="Low complexity" evidence="1">
    <location>
        <begin position="163"/>
        <end position="184"/>
    </location>
</feature>
<feature type="compositionally biased region" description="Low complexity" evidence="1">
    <location>
        <begin position="89"/>
        <end position="102"/>
    </location>
</feature>
<dbReference type="InterPro" id="IPR036680">
    <property type="entry name" value="SPOR-like_sf"/>
</dbReference>
<sequence length="402" mass="42136">MSVSKFAAFTATLALLFTTSVSAQSLAGNTVPAEFPPSSFKGNQYVDSKGCVFIRAGISGNTTWVPRVSRNRQIVCGFQPSLKGATAAAPAQAVPTKSAPQPVRAPAPKPKAVAKAQTPVQPTTKAATPVTGQTAGATLTPQTPRRDRQGATNAPLRTTATLPSAAAPKTQTAPTAQPTRSQPACRGASALSSKYINAGTPDNPVRCGPQQGNFFGQDGNTTLGPQSSLDVAPRTAPDPSRGVVRLSKVPASARVTFDPPKGYRPVWDDDRLNPRRGLETREGRAASNRIWTQKVPRKLLKNNAAPQVTRAGNDPLRLSFGTKSTPASHRFVQVGTYGVKGNASRAAQRLTAAGLPAKIGRATRGGKTYQVVLAGPFQDQSALRAALQGARSAGFRDAFLRK</sequence>
<evidence type="ECO:0000313" key="4">
    <source>
        <dbReference type="EMBL" id="CRK75881.1"/>
    </source>
</evidence>
<accession>A0A0U1NMC5</accession>
<dbReference type="EMBL" id="CVQV01000010">
    <property type="protein sequence ID" value="CRK75881.1"/>
    <property type="molecule type" value="Genomic_DNA"/>
</dbReference>
<dbReference type="OrthoDB" id="7843142at2"/>
<dbReference type="Gene3D" id="3.30.70.1070">
    <property type="entry name" value="Sporulation related repeat"/>
    <property type="match status" value="1"/>
</dbReference>
<feature type="compositionally biased region" description="Low complexity" evidence="1">
    <location>
        <begin position="110"/>
        <end position="120"/>
    </location>
</feature>
<dbReference type="InterPro" id="IPR007730">
    <property type="entry name" value="SPOR-like_dom"/>
</dbReference>
<feature type="signal peptide" evidence="2">
    <location>
        <begin position="1"/>
        <end position="23"/>
    </location>
</feature>
<feature type="chain" id="PRO_5006712265" evidence="2">
    <location>
        <begin position="24"/>
        <end position="402"/>
    </location>
</feature>
<keyword evidence="5" id="KW-1185">Reference proteome</keyword>
<proteinExistence type="predicted"/>
<evidence type="ECO:0000256" key="2">
    <source>
        <dbReference type="SAM" id="SignalP"/>
    </source>
</evidence>
<feature type="compositionally biased region" description="Polar residues" evidence="1">
    <location>
        <begin position="150"/>
        <end position="162"/>
    </location>
</feature>
<organism evidence="4 5">
    <name type="scientific">Nereida ignava</name>
    <dbReference type="NCBI Taxonomy" id="282199"/>
    <lineage>
        <taxon>Bacteria</taxon>
        <taxon>Pseudomonadati</taxon>
        <taxon>Pseudomonadota</taxon>
        <taxon>Alphaproteobacteria</taxon>
        <taxon>Rhodobacterales</taxon>
        <taxon>Roseobacteraceae</taxon>
        <taxon>Nereida</taxon>
    </lineage>
</organism>
<reference evidence="4 5" key="1">
    <citation type="submission" date="2015-04" db="EMBL/GenBank/DDBJ databases">
        <authorList>
            <person name="Syromyatnikov M.Y."/>
            <person name="Popov V.N."/>
        </authorList>
    </citation>
    <scope>NUCLEOTIDE SEQUENCE [LARGE SCALE GENOMIC DNA]</scope>
    <source>
        <strain evidence="4 5">CECT 5292</strain>
    </source>
</reference>
<gene>
    <name evidence="4" type="ORF">NIG5292_01937</name>
</gene>
<feature type="region of interest" description="Disordered" evidence="1">
    <location>
        <begin position="89"/>
        <end position="188"/>
    </location>
</feature>
<dbReference type="Proteomes" id="UP000048949">
    <property type="component" value="Unassembled WGS sequence"/>
</dbReference>
<feature type="domain" description="SPOR" evidence="3">
    <location>
        <begin position="324"/>
        <end position="402"/>
    </location>
</feature>
<dbReference type="PROSITE" id="PS51724">
    <property type="entry name" value="SPOR"/>
    <property type="match status" value="1"/>
</dbReference>
<dbReference type="SUPFAM" id="SSF110997">
    <property type="entry name" value="Sporulation related repeat"/>
    <property type="match status" value="1"/>
</dbReference>
<evidence type="ECO:0000259" key="3">
    <source>
        <dbReference type="PROSITE" id="PS51724"/>
    </source>
</evidence>
<evidence type="ECO:0000313" key="5">
    <source>
        <dbReference type="Proteomes" id="UP000048949"/>
    </source>
</evidence>
<dbReference type="AlphaFoldDB" id="A0A0U1NMC5"/>
<evidence type="ECO:0000256" key="1">
    <source>
        <dbReference type="SAM" id="MobiDB-lite"/>
    </source>
</evidence>
<keyword evidence="2" id="KW-0732">Signal</keyword>